<feature type="compositionally biased region" description="Polar residues" evidence="1">
    <location>
        <begin position="231"/>
        <end position="247"/>
    </location>
</feature>
<feature type="region of interest" description="Disordered" evidence="1">
    <location>
        <begin position="1"/>
        <end position="247"/>
    </location>
</feature>
<keyword evidence="3" id="KW-1185">Reference proteome</keyword>
<organism evidence="2 3">
    <name type="scientific">Teladorsagia circumcincta</name>
    <name type="common">Brown stomach worm</name>
    <name type="synonym">Ostertagia circumcincta</name>
    <dbReference type="NCBI Taxonomy" id="45464"/>
    <lineage>
        <taxon>Eukaryota</taxon>
        <taxon>Metazoa</taxon>
        <taxon>Ecdysozoa</taxon>
        <taxon>Nematoda</taxon>
        <taxon>Chromadorea</taxon>
        <taxon>Rhabditida</taxon>
        <taxon>Rhabditina</taxon>
        <taxon>Rhabditomorpha</taxon>
        <taxon>Strongyloidea</taxon>
        <taxon>Trichostrongylidae</taxon>
        <taxon>Teladorsagia</taxon>
    </lineage>
</organism>
<feature type="compositionally biased region" description="Basic and acidic residues" evidence="1">
    <location>
        <begin position="130"/>
        <end position="174"/>
    </location>
</feature>
<gene>
    <name evidence="2" type="ORF">TELCIR_13429</name>
</gene>
<dbReference type="Proteomes" id="UP000230423">
    <property type="component" value="Unassembled WGS sequence"/>
</dbReference>
<feature type="compositionally biased region" description="Basic and acidic residues" evidence="1">
    <location>
        <begin position="51"/>
        <end position="67"/>
    </location>
</feature>
<evidence type="ECO:0000256" key="1">
    <source>
        <dbReference type="SAM" id="MobiDB-lite"/>
    </source>
</evidence>
<sequence>MLMAKPSPEMQSGSRGSEQRSSSAKQNLLHIVKAIRRRFNKEPLLNLYEGEPAKQDSKEEQAREGSKGEPAQKSPHQARKGSDEPSLSTENDEVDIKAKPRKRRSFLGFEKRKPGRTPRKESPKTAILRIDSRIEPVKRDSREEEELPKQDSKGEPAKQDSKEAQAREDSKGEPAQKSPHQARKGSDEPSLSTENDEVDIKAKPRKRRSFLGFEKRKPGRTPRKESELHTMQENTHGSNYVESENPS</sequence>
<dbReference type="AlphaFoldDB" id="A0A2G9U3V9"/>
<accession>A0A2G9U3V9</accession>
<dbReference type="EMBL" id="KZ349452">
    <property type="protein sequence ID" value="PIO64923.1"/>
    <property type="molecule type" value="Genomic_DNA"/>
</dbReference>
<feature type="compositionally biased region" description="Low complexity" evidence="1">
    <location>
        <begin position="11"/>
        <end position="23"/>
    </location>
</feature>
<proteinExistence type="predicted"/>
<evidence type="ECO:0000313" key="2">
    <source>
        <dbReference type="EMBL" id="PIO64923.1"/>
    </source>
</evidence>
<name>A0A2G9U3V9_TELCI</name>
<reference evidence="2 3" key="1">
    <citation type="submission" date="2015-09" db="EMBL/GenBank/DDBJ databases">
        <title>Draft genome of the parasitic nematode Teladorsagia circumcincta isolate WARC Sus (inbred).</title>
        <authorList>
            <person name="Mitreva M."/>
        </authorList>
    </citation>
    <scope>NUCLEOTIDE SEQUENCE [LARGE SCALE GENOMIC DNA]</scope>
    <source>
        <strain evidence="2 3">S</strain>
    </source>
</reference>
<evidence type="ECO:0000313" key="3">
    <source>
        <dbReference type="Proteomes" id="UP000230423"/>
    </source>
</evidence>
<protein>
    <submittedName>
        <fullName evidence="2">Uncharacterized protein</fullName>
    </submittedName>
</protein>